<feature type="domain" description="RDD" evidence="7">
    <location>
        <begin position="13"/>
        <end position="140"/>
    </location>
</feature>
<keyword evidence="2" id="KW-1003">Cell membrane</keyword>
<evidence type="ECO:0000256" key="1">
    <source>
        <dbReference type="ARBA" id="ARBA00004651"/>
    </source>
</evidence>
<dbReference type="InterPro" id="IPR051791">
    <property type="entry name" value="Pra-immunoreactive"/>
</dbReference>
<keyword evidence="3 6" id="KW-0812">Transmembrane</keyword>
<feature type="transmembrane region" description="Helical" evidence="6">
    <location>
        <begin position="20"/>
        <end position="42"/>
    </location>
</feature>
<protein>
    <recommendedName>
        <fullName evidence="7">RDD domain-containing protein</fullName>
    </recommendedName>
</protein>
<dbReference type="AlphaFoldDB" id="A0A3B0WEU4"/>
<feature type="transmembrane region" description="Helical" evidence="6">
    <location>
        <begin position="109"/>
        <end position="128"/>
    </location>
</feature>
<name>A0A3B0WEU4_9ZZZZ</name>
<keyword evidence="5 6" id="KW-0472">Membrane</keyword>
<dbReference type="EMBL" id="UOFD01000077">
    <property type="protein sequence ID" value="VAW54385.1"/>
    <property type="molecule type" value="Genomic_DNA"/>
</dbReference>
<evidence type="ECO:0000313" key="8">
    <source>
        <dbReference type="EMBL" id="VAW54385.1"/>
    </source>
</evidence>
<accession>A0A3B0WEU4</accession>
<gene>
    <name evidence="8" type="ORF">MNBD_GAMMA06-822</name>
</gene>
<keyword evidence="4 6" id="KW-1133">Transmembrane helix</keyword>
<evidence type="ECO:0000256" key="5">
    <source>
        <dbReference type="ARBA" id="ARBA00023136"/>
    </source>
</evidence>
<dbReference type="GO" id="GO:0005886">
    <property type="term" value="C:plasma membrane"/>
    <property type="evidence" value="ECO:0007669"/>
    <property type="project" value="UniProtKB-SubCell"/>
</dbReference>
<comment type="subcellular location">
    <subcellularLocation>
        <location evidence="1">Cell membrane</location>
        <topology evidence="1">Multi-pass membrane protein</topology>
    </subcellularLocation>
</comment>
<reference evidence="8" key="1">
    <citation type="submission" date="2018-06" db="EMBL/GenBank/DDBJ databases">
        <authorList>
            <person name="Zhirakovskaya E."/>
        </authorList>
    </citation>
    <scope>NUCLEOTIDE SEQUENCE</scope>
</reference>
<proteinExistence type="predicted"/>
<evidence type="ECO:0000256" key="6">
    <source>
        <dbReference type="SAM" id="Phobius"/>
    </source>
</evidence>
<dbReference type="PANTHER" id="PTHR36115:SF10">
    <property type="entry name" value="RDD DOMAIN-CONTAINING PROTEIN"/>
    <property type="match status" value="1"/>
</dbReference>
<dbReference type="PANTHER" id="PTHR36115">
    <property type="entry name" value="PROLINE-RICH ANTIGEN HOMOLOG-RELATED"/>
    <property type="match status" value="1"/>
</dbReference>
<dbReference type="Pfam" id="PF06271">
    <property type="entry name" value="RDD"/>
    <property type="match status" value="1"/>
</dbReference>
<evidence type="ECO:0000259" key="7">
    <source>
        <dbReference type="Pfam" id="PF06271"/>
    </source>
</evidence>
<evidence type="ECO:0000256" key="4">
    <source>
        <dbReference type="ARBA" id="ARBA00022989"/>
    </source>
</evidence>
<evidence type="ECO:0000256" key="2">
    <source>
        <dbReference type="ARBA" id="ARBA00022475"/>
    </source>
</evidence>
<feature type="transmembrane region" description="Helical" evidence="6">
    <location>
        <begin position="54"/>
        <end position="75"/>
    </location>
</feature>
<evidence type="ECO:0000256" key="3">
    <source>
        <dbReference type="ARBA" id="ARBA00022692"/>
    </source>
</evidence>
<organism evidence="8">
    <name type="scientific">hydrothermal vent metagenome</name>
    <dbReference type="NCBI Taxonomy" id="652676"/>
    <lineage>
        <taxon>unclassified sequences</taxon>
        <taxon>metagenomes</taxon>
        <taxon>ecological metagenomes</taxon>
    </lineage>
</organism>
<sequence>MTNTTNSSLVFTGLFRRLFAVLYDSFLLLAILFIVSAIATTLNHGKAVEPGDIFYPVFVFFIFGLSYLYFAWFWIHGGQSLGMKTWQIQLQSTVSENNNIDWKIAARRFMVAIISWGIFGLGFLWALFDKKKRCWHDIASKTVLVDLRQNKKTDKSI</sequence>
<dbReference type="InterPro" id="IPR010432">
    <property type="entry name" value="RDD"/>
</dbReference>